<name>A0A8S4SEC0_9NEOP</name>
<proteinExistence type="predicted"/>
<organism evidence="2 3">
    <name type="scientific">Pararge aegeria aegeria</name>
    <dbReference type="NCBI Taxonomy" id="348720"/>
    <lineage>
        <taxon>Eukaryota</taxon>
        <taxon>Metazoa</taxon>
        <taxon>Ecdysozoa</taxon>
        <taxon>Arthropoda</taxon>
        <taxon>Hexapoda</taxon>
        <taxon>Insecta</taxon>
        <taxon>Pterygota</taxon>
        <taxon>Neoptera</taxon>
        <taxon>Endopterygota</taxon>
        <taxon>Lepidoptera</taxon>
        <taxon>Glossata</taxon>
        <taxon>Ditrysia</taxon>
        <taxon>Papilionoidea</taxon>
        <taxon>Nymphalidae</taxon>
        <taxon>Satyrinae</taxon>
        <taxon>Satyrini</taxon>
        <taxon>Parargina</taxon>
        <taxon>Pararge</taxon>
    </lineage>
</organism>
<feature type="region of interest" description="Disordered" evidence="1">
    <location>
        <begin position="1"/>
        <end position="21"/>
    </location>
</feature>
<sequence length="104" mass="12102">MYSVSGVGGCEEEGERSPEWRDADVEARLTRNFHLNCNAKLRDMHKILKEWNSLEERNRYLAVHKPVRVKVGNFNEHMGTPRRAGSYIELELLDFIDDILARNS</sequence>
<dbReference type="AlphaFoldDB" id="A0A8S4SEC0"/>
<gene>
    <name evidence="2" type="primary">jg26819</name>
    <name evidence="2" type="ORF">PAEG_LOCUS24106</name>
</gene>
<evidence type="ECO:0000313" key="2">
    <source>
        <dbReference type="EMBL" id="CAH2262187.1"/>
    </source>
</evidence>
<keyword evidence="3" id="KW-1185">Reference proteome</keyword>
<evidence type="ECO:0000256" key="1">
    <source>
        <dbReference type="SAM" id="MobiDB-lite"/>
    </source>
</evidence>
<reference evidence="2" key="1">
    <citation type="submission" date="2022-03" db="EMBL/GenBank/DDBJ databases">
        <authorList>
            <person name="Lindestad O."/>
        </authorList>
    </citation>
    <scope>NUCLEOTIDE SEQUENCE</scope>
</reference>
<accession>A0A8S4SEC0</accession>
<dbReference type="EMBL" id="CAKXAJ010026211">
    <property type="protein sequence ID" value="CAH2262187.1"/>
    <property type="molecule type" value="Genomic_DNA"/>
</dbReference>
<dbReference type="Proteomes" id="UP000838756">
    <property type="component" value="Unassembled WGS sequence"/>
</dbReference>
<evidence type="ECO:0000313" key="3">
    <source>
        <dbReference type="Proteomes" id="UP000838756"/>
    </source>
</evidence>
<comment type="caution">
    <text evidence="2">The sequence shown here is derived from an EMBL/GenBank/DDBJ whole genome shotgun (WGS) entry which is preliminary data.</text>
</comment>
<protein>
    <submittedName>
        <fullName evidence="2">Jg26819 protein</fullName>
    </submittedName>
</protein>